<accession>A0A645CTP0</accession>
<evidence type="ECO:0000313" key="1">
    <source>
        <dbReference type="EMBL" id="MPM80238.1"/>
    </source>
</evidence>
<gene>
    <name evidence="1" type="ORF">SDC9_127285</name>
</gene>
<dbReference type="EMBL" id="VSSQ01029917">
    <property type="protein sequence ID" value="MPM80238.1"/>
    <property type="molecule type" value="Genomic_DNA"/>
</dbReference>
<reference evidence="1" key="1">
    <citation type="submission" date="2019-08" db="EMBL/GenBank/DDBJ databases">
        <authorList>
            <person name="Kucharzyk K."/>
            <person name="Murdoch R.W."/>
            <person name="Higgins S."/>
            <person name="Loffler F."/>
        </authorList>
    </citation>
    <scope>NUCLEOTIDE SEQUENCE</scope>
</reference>
<comment type="caution">
    <text evidence="1">The sequence shown here is derived from an EMBL/GenBank/DDBJ whole genome shotgun (WGS) entry which is preliminary data.</text>
</comment>
<sequence length="71" mass="8120">MDATTVARLAISINSTMVRRPSSTQQKPYFTRNFYPMEKPWDFPILKTKGYVVCSGDGTPVSPDYYTPMQH</sequence>
<proteinExistence type="predicted"/>
<name>A0A645CTP0_9ZZZZ</name>
<dbReference type="AlphaFoldDB" id="A0A645CTP0"/>
<protein>
    <submittedName>
        <fullName evidence="1">Uncharacterized protein</fullName>
    </submittedName>
</protein>
<organism evidence="1">
    <name type="scientific">bioreactor metagenome</name>
    <dbReference type="NCBI Taxonomy" id="1076179"/>
    <lineage>
        <taxon>unclassified sequences</taxon>
        <taxon>metagenomes</taxon>
        <taxon>ecological metagenomes</taxon>
    </lineage>
</organism>